<keyword evidence="3" id="KW-1185">Reference proteome</keyword>
<dbReference type="Proteomes" id="UP000887013">
    <property type="component" value="Unassembled WGS sequence"/>
</dbReference>
<dbReference type="AlphaFoldDB" id="A0A8X6TM78"/>
<organism evidence="2 3">
    <name type="scientific">Nephila pilipes</name>
    <name type="common">Giant wood spider</name>
    <name type="synonym">Nephila maculata</name>
    <dbReference type="NCBI Taxonomy" id="299642"/>
    <lineage>
        <taxon>Eukaryota</taxon>
        <taxon>Metazoa</taxon>
        <taxon>Ecdysozoa</taxon>
        <taxon>Arthropoda</taxon>
        <taxon>Chelicerata</taxon>
        <taxon>Arachnida</taxon>
        <taxon>Araneae</taxon>
        <taxon>Araneomorphae</taxon>
        <taxon>Entelegynae</taxon>
        <taxon>Araneoidea</taxon>
        <taxon>Nephilidae</taxon>
        <taxon>Nephila</taxon>
    </lineage>
</organism>
<proteinExistence type="predicted"/>
<name>A0A8X6TM78_NEPPI</name>
<evidence type="ECO:0000313" key="3">
    <source>
        <dbReference type="Proteomes" id="UP000887013"/>
    </source>
</evidence>
<evidence type="ECO:0000313" key="2">
    <source>
        <dbReference type="EMBL" id="GFT30544.1"/>
    </source>
</evidence>
<protein>
    <submittedName>
        <fullName evidence="2">Uncharacterized protein</fullName>
    </submittedName>
</protein>
<feature type="region of interest" description="Disordered" evidence="1">
    <location>
        <begin position="20"/>
        <end position="52"/>
    </location>
</feature>
<feature type="region of interest" description="Disordered" evidence="1">
    <location>
        <begin position="74"/>
        <end position="104"/>
    </location>
</feature>
<evidence type="ECO:0000256" key="1">
    <source>
        <dbReference type="SAM" id="MobiDB-lite"/>
    </source>
</evidence>
<reference evidence="2" key="1">
    <citation type="submission" date="2020-08" db="EMBL/GenBank/DDBJ databases">
        <title>Multicomponent nature underlies the extraordinary mechanical properties of spider dragline silk.</title>
        <authorList>
            <person name="Kono N."/>
            <person name="Nakamura H."/>
            <person name="Mori M."/>
            <person name="Yoshida Y."/>
            <person name="Ohtoshi R."/>
            <person name="Malay A.D."/>
            <person name="Moran D.A.P."/>
            <person name="Tomita M."/>
            <person name="Numata K."/>
            <person name="Arakawa K."/>
        </authorList>
    </citation>
    <scope>NUCLEOTIDE SEQUENCE</scope>
</reference>
<feature type="compositionally biased region" description="Basic and acidic residues" evidence="1">
    <location>
        <begin position="40"/>
        <end position="52"/>
    </location>
</feature>
<gene>
    <name evidence="2" type="ORF">NPIL_684371</name>
</gene>
<accession>A0A8X6TM78</accession>
<dbReference type="EMBL" id="BMAW01107705">
    <property type="protein sequence ID" value="GFT30544.1"/>
    <property type="molecule type" value="Genomic_DNA"/>
</dbReference>
<comment type="caution">
    <text evidence="2">The sequence shown here is derived from an EMBL/GenBank/DDBJ whole genome shotgun (WGS) entry which is preliminary data.</text>
</comment>
<sequence length="151" mass="17036">MPKNRKTGYSLLICKFPAEMGKPKRVNEDPPGSPGSIGRAGEKEKRAEEEGRASKSIYRSVLILIKGNIKDNVKEEGARKRRNRGKKTKENSALFTEKSKSGPTDCLRKCSPLFSFLRRSSLVVMVASFTRPAIMREAATEMSEEIHQMWF</sequence>